<sequence>MAKAVRIGLVGYGKGGRFFHAPLLTGADGCTLAGVVTRSAERRAELAGDHPGVPAYDTLAALVASGIDAVAITTPLESHMPLVHEAISLGVPVVCDKPFAPDAASAREAVAVAEQAGVLLTVYQNRRWDADFSTVARLVDSGELGTVARFESRMEQYRPAAGFSPVSGGLLRDFGSHVVDQAMRLFGPVSSVYAEKDARPDLDGLDTWFFASLHHRDGVTSHLWGDLDLQGGPGWRFRVTGSGGTFAVNSDDGQADQLLAGRTPASEGPAWGSVPEERWGRLYRDGTGDTVPSEQGDWTRFYAGLAAAVRGDGPLPVDPWDSVATLEVLDAARTSAEKGQVVEIGR</sequence>
<name>A0A238W2R1_9PSEU</name>
<dbReference type="PANTHER" id="PTHR43708:SF5">
    <property type="entry name" value="CONSERVED EXPRESSED OXIDOREDUCTASE (EUROFUNG)-RELATED"/>
    <property type="match status" value="1"/>
</dbReference>
<dbReference type="EMBL" id="FZNW01000005">
    <property type="protein sequence ID" value="SNR40788.1"/>
    <property type="molecule type" value="Genomic_DNA"/>
</dbReference>
<comment type="similarity">
    <text evidence="1">Belongs to the Gfo/Idh/MocA family.</text>
</comment>
<gene>
    <name evidence="5" type="ORF">SAMN06265360_10557</name>
</gene>
<keyword evidence="2" id="KW-0560">Oxidoreductase</keyword>
<dbReference type="AlphaFoldDB" id="A0A238W2R1"/>
<proteinExistence type="inferred from homology"/>
<keyword evidence="6" id="KW-1185">Reference proteome</keyword>
<dbReference type="InterPro" id="IPR036291">
    <property type="entry name" value="NAD(P)-bd_dom_sf"/>
</dbReference>
<dbReference type="GO" id="GO:0016491">
    <property type="term" value="F:oxidoreductase activity"/>
    <property type="evidence" value="ECO:0007669"/>
    <property type="project" value="UniProtKB-KW"/>
</dbReference>
<dbReference type="PANTHER" id="PTHR43708">
    <property type="entry name" value="CONSERVED EXPRESSED OXIDOREDUCTASE (EUROFUNG)"/>
    <property type="match status" value="1"/>
</dbReference>
<evidence type="ECO:0000259" key="4">
    <source>
        <dbReference type="Pfam" id="PF22725"/>
    </source>
</evidence>
<protein>
    <submittedName>
        <fullName evidence="5">Predicted dehydrogenase</fullName>
    </submittedName>
</protein>
<dbReference type="InterPro" id="IPR055170">
    <property type="entry name" value="GFO_IDH_MocA-like_dom"/>
</dbReference>
<feature type="domain" description="Gfo/Idh/MocA-like oxidoreductase N-terminal" evidence="3">
    <location>
        <begin position="5"/>
        <end position="123"/>
    </location>
</feature>
<dbReference type="GO" id="GO:0000166">
    <property type="term" value="F:nucleotide binding"/>
    <property type="evidence" value="ECO:0007669"/>
    <property type="project" value="InterPro"/>
</dbReference>
<evidence type="ECO:0000313" key="5">
    <source>
        <dbReference type="EMBL" id="SNR40788.1"/>
    </source>
</evidence>
<evidence type="ECO:0000256" key="1">
    <source>
        <dbReference type="ARBA" id="ARBA00010928"/>
    </source>
</evidence>
<dbReference type="Pfam" id="PF22725">
    <property type="entry name" value="GFO_IDH_MocA_C3"/>
    <property type="match status" value="1"/>
</dbReference>
<dbReference type="InterPro" id="IPR000683">
    <property type="entry name" value="Gfo/Idh/MocA-like_OxRdtase_N"/>
</dbReference>
<evidence type="ECO:0000256" key="2">
    <source>
        <dbReference type="ARBA" id="ARBA00023002"/>
    </source>
</evidence>
<evidence type="ECO:0000313" key="6">
    <source>
        <dbReference type="Proteomes" id="UP000198348"/>
    </source>
</evidence>
<evidence type="ECO:0000259" key="3">
    <source>
        <dbReference type="Pfam" id="PF01408"/>
    </source>
</evidence>
<dbReference type="OrthoDB" id="256869at2"/>
<organism evidence="5 6">
    <name type="scientific">Haloechinothrix alba</name>
    <dbReference type="NCBI Taxonomy" id="664784"/>
    <lineage>
        <taxon>Bacteria</taxon>
        <taxon>Bacillati</taxon>
        <taxon>Actinomycetota</taxon>
        <taxon>Actinomycetes</taxon>
        <taxon>Pseudonocardiales</taxon>
        <taxon>Pseudonocardiaceae</taxon>
        <taxon>Haloechinothrix</taxon>
    </lineage>
</organism>
<dbReference type="Gene3D" id="3.30.360.10">
    <property type="entry name" value="Dihydrodipicolinate Reductase, domain 2"/>
    <property type="match status" value="1"/>
</dbReference>
<dbReference type="InterPro" id="IPR051317">
    <property type="entry name" value="Gfo/Idh/MocA_oxidoreduct"/>
</dbReference>
<accession>A0A238W2R1</accession>
<feature type="domain" description="GFO/IDH/MocA-like oxidoreductase" evidence="4">
    <location>
        <begin position="132"/>
        <end position="246"/>
    </location>
</feature>
<dbReference type="Gene3D" id="3.40.50.720">
    <property type="entry name" value="NAD(P)-binding Rossmann-like Domain"/>
    <property type="match status" value="1"/>
</dbReference>
<dbReference type="Pfam" id="PF01408">
    <property type="entry name" value="GFO_IDH_MocA"/>
    <property type="match status" value="1"/>
</dbReference>
<reference evidence="5 6" key="1">
    <citation type="submission" date="2017-06" db="EMBL/GenBank/DDBJ databases">
        <authorList>
            <person name="Kim H.J."/>
            <person name="Triplett B.A."/>
        </authorList>
    </citation>
    <scope>NUCLEOTIDE SEQUENCE [LARGE SCALE GENOMIC DNA]</scope>
    <source>
        <strain evidence="5 6">DSM 45207</strain>
    </source>
</reference>
<dbReference type="Proteomes" id="UP000198348">
    <property type="component" value="Unassembled WGS sequence"/>
</dbReference>
<dbReference type="SUPFAM" id="SSF55347">
    <property type="entry name" value="Glyceraldehyde-3-phosphate dehydrogenase-like, C-terminal domain"/>
    <property type="match status" value="1"/>
</dbReference>
<dbReference type="RefSeq" id="WP_089300397.1">
    <property type="nucleotide sequence ID" value="NZ_FZNW01000005.1"/>
</dbReference>
<dbReference type="SUPFAM" id="SSF51735">
    <property type="entry name" value="NAD(P)-binding Rossmann-fold domains"/>
    <property type="match status" value="1"/>
</dbReference>